<dbReference type="EMBL" id="CP045725">
    <property type="protein sequence ID" value="QGF24139.1"/>
    <property type="molecule type" value="Genomic_DNA"/>
</dbReference>
<dbReference type="InterPro" id="IPR018931">
    <property type="entry name" value="DUF2520"/>
</dbReference>
<evidence type="ECO:0000259" key="2">
    <source>
        <dbReference type="Pfam" id="PF10728"/>
    </source>
</evidence>
<reference evidence="3 4" key="1">
    <citation type="submission" date="2019-10" db="EMBL/GenBank/DDBJ databases">
        <title>Genomic analysis of Raineyella sp. CBA3103.</title>
        <authorList>
            <person name="Roh S.W."/>
        </authorList>
    </citation>
    <scope>NUCLEOTIDE SEQUENCE [LARGE SCALE GENOMIC DNA]</scope>
    <source>
        <strain evidence="3 4">CBA3103</strain>
    </source>
</reference>
<sequence>MTAGAPGSVGILGSGRLAHALQQSLSAHGGTVSVLSARDPDRAALLDLDLTVLAVSDDAIGPVAAALAAESAGRTGQGRAVVHCSGALDRTPLAPLAERGWRIGCWHPMQAFATTDTPIAEGITWGITADAELTATLAIRSEALGGHPLVLRDQDRARYHAAAAMASNYTDVLLFHAMRLLEDCGLEPAAAVRALLPLVRTSLDGVELAGLPDGLTGPASRGDVGTLRRHLAALDDRPDTAALYRAAGLAAHDLLVARGMDPATLASVDAALRDPQEPARKIT</sequence>
<evidence type="ECO:0000259" key="1">
    <source>
        <dbReference type="Pfam" id="PF03807"/>
    </source>
</evidence>
<organism evidence="3 4">
    <name type="scientific">Raineyella fluvialis</name>
    <dbReference type="NCBI Taxonomy" id="2662261"/>
    <lineage>
        <taxon>Bacteria</taxon>
        <taxon>Bacillati</taxon>
        <taxon>Actinomycetota</taxon>
        <taxon>Actinomycetes</taxon>
        <taxon>Propionibacteriales</taxon>
        <taxon>Propionibacteriaceae</taxon>
        <taxon>Raineyella</taxon>
    </lineage>
</organism>
<dbReference type="InterPro" id="IPR028939">
    <property type="entry name" value="P5C_Rdtase_cat_N"/>
</dbReference>
<protein>
    <submittedName>
        <fullName evidence="3">DUF2520 domain-containing protein</fullName>
    </submittedName>
</protein>
<accession>A0A5Q2FBH1</accession>
<evidence type="ECO:0000313" key="3">
    <source>
        <dbReference type="EMBL" id="QGF24139.1"/>
    </source>
</evidence>
<dbReference type="RefSeq" id="WP_153572668.1">
    <property type="nucleotide sequence ID" value="NZ_CP045725.1"/>
</dbReference>
<dbReference type="KEGG" id="rain:Rai3103_11135"/>
<dbReference type="PANTHER" id="PTHR40459:SF1">
    <property type="entry name" value="CONSERVED HYPOTHETICAL ALANINE AND LEUCINE RICH PROTEIN"/>
    <property type="match status" value="1"/>
</dbReference>
<feature type="domain" description="Pyrroline-5-carboxylate reductase catalytic N-terminal" evidence="1">
    <location>
        <begin position="9"/>
        <end position="55"/>
    </location>
</feature>
<name>A0A5Q2FBH1_9ACTN</name>
<dbReference type="InterPro" id="IPR008927">
    <property type="entry name" value="6-PGluconate_DH-like_C_sf"/>
</dbReference>
<dbReference type="Gene3D" id="3.40.50.720">
    <property type="entry name" value="NAD(P)-binding Rossmann-like Domain"/>
    <property type="match status" value="1"/>
</dbReference>
<proteinExistence type="predicted"/>
<dbReference type="Pfam" id="PF10728">
    <property type="entry name" value="DUF2520"/>
    <property type="match status" value="1"/>
</dbReference>
<dbReference type="SUPFAM" id="SSF51735">
    <property type="entry name" value="NAD(P)-binding Rossmann-fold domains"/>
    <property type="match status" value="1"/>
</dbReference>
<gene>
    <name evidence="3" type="ORF">Rai3103_11135</name>
</gene>
<dbReference type="InterPro" id="IPR037108">
    <property type="entry name" value="TM1727-like_C_sf"/>
</dbReference>
<dbReference type="Proteomes" id="UP000386847">
    <property type="component" value="Chromosome"/>
</dbReference>
<dbReference type="SUPFAM" id="SSF48179">
    <property type="entry name" value="6-phosphogluconate dehydrogenase C-terminal domain-like"/>
    <property type="match status" value="1"/>
</dbReference>
<dbReference type="AlphaFoldDB" id="A0A5Q2FBH1"/>
<evidence type="ECO:0000313" key="4">
    <source>
        <dbReference type="Proteomes" id="UP000386847"/>
    </source>
</evidence>
<dbReference type="Pfam" id="PF03807">
    <property type="entry name" value="F420_oxidored"/>
    <property type="match status" value="1"/>
</dbReference>
<dbReference type="Gene3D" id="1.10.1040.20">
    <property type="entry name" value="ProC-like, C-terminal domain"/>
    <property type="match status" value="1"/>
</dbReference>
<feature type="domain" description="DUF2520" evidence="2">
    <location>
        <begin position="123"/>
        <end position="249"/>
    </location>
</feature>
<dbReference type="PANTHER" id="PTHR40459">
    <property type="entry name" value="CONSERVED HYPOTHETICAL ALANINE AND LEUCINE RICH PROTEIN"/>
    <property type="match status" value="1"/>
</dbReference>
<keyword evidence="4" id="KW-1185">Reference proteome</keyword>
<dbReference type="InterPro" id="IPR036291">
    <property type="entry name" value="NAD(P)-bd_dom_sf"/>
</dbReference>